<gene>
    <name evidence="1" type="ORF">BDN70DRAFT_887519</name>
</gene>
<comment type="caution">
    <text evidence="1">The sequence shown here is derived from an EMBL/GenBank/DDBJ whole genome shotgun (WGS) entry which is preliminary data.</text>
</comment>
<sequence>MALQWDRGVDKASRTATDGIDASVETPGIWTEWACRRRFSKQPWLRRCGGFDMLNIAF</sequence>
<accession>A0A9P5YNQ5</accession>
<keyword evidence="2" id="KW-1185">Reference proteome</keyword>
<dbReference type="Proteomes" id="UP000807469">
    <property type="component" value="Unassembled WGS sequence"/>
</dbReference>
<name>A0A9P5YNQ5_9AGAR</name>
<protein>
    <submittedName>
        <fullName evidence="1">Uncharacterized protein</fullName>
    </submittedName>
</protein>
<evidence type="ECO:0000313" key="1">
    <source>
        <dbReference type="EMBL" id="KAF9471960.1"/>
    </source>
</evidence>
<feature type="non-terminal residue" evidence="1">
    <location>
        <position position="58"/>
    </location>
</feature>
<dbReference type="AlphaFoldDB" id="A0A9P5YNQ5"/>
<evidence type="ECO:0000313" key="2">
    <source>
        <dbReference type="Proteomes" id="UP000807469"/>
    </source>
</evidence>
<dbReference type="EMBL" id="MU155596">
    <property type="protein sequence ID" value="KAF9471960.1"/>
    <property type="molecule type" value="Genomic_DNA"/>
</dbReference>
<reference evidence="1" key="1">
    <citation type="submission" date="2020-11" db="EMBL/GenBank/DDBJ databases">
        <authorList>
            <consortium name="DOE Joint Genome Institute"/>
            <person name="Ahrendt S."/>
            <person name="Riley R."/>
            <person name="Andreopoulos W."/>
            <person name="Labutti K."/>
            <person name="Pangilinan J."/>
            <person name="Ruiz-Duenas F.J."/>
            <person name="Barrasa J.M."/>
            <person name="Sanchez-Garcia M."/>
            <person name="Camarero S."/>
            <person name="Miyauchi S."/>
            <person name="Serrano A."/>
            <person name="Linde D."/>
            <person name="Babiker R."/>
            <person name="Drula E."/>
            <person name="Ayuso-Fernandez I."/>
            <person name="Pacheco R."/>
            <person name="Padilla G."/>
            <person name="Ferreira P."/>
            <person name="Barriuso J."/>
            <person name="Kellner H."/>
            <person name="Castanera R."/>
            <person name="Alfaro M."/>
            <person name="Ramirez L."/>
            <person name="Pisabarro A.G."/>
            <person name="Kuo A."/>
            <person name="Tritt A."/>
            <person name="Lipzen A."/>
            <person name="He G."/>
            <person name="Yan M."/>
            <person name="Ng V."/>
            <person name="Cullen D."/>
            <person name="Martin F."/>
            <person name="Rosso M.-N."/>
            <person name="Henrissat B."/>
            <person name="Hibbett D."/>
            <person name="Martinez A.T."/>
            <person name="Grigoriev I.V."/>
        </authorList>
    </citation>
    <scope>NUCLEOTIDE SEQUENCE</scope>
    <source>
        <strain evidence="1">CIRM-BRFM 674</strain>
    </source>
</reference>
<proteinExistence type="predicted"/>
<organism evidence="1 2">
    <name type="scientific">Pholiota conissans</name>
    <dbReference type="NCBI Taxonomy" id="109636"/>
    <lineage>
        <taxon>Eukaryota</taxon>
        <taxon>Fungi</taxon>
        <taxon>Dikarya</taxon>
        <taxon>Basidiomycota</taxon>
        <taxon>Agaricomycotina</taxon>
        <taxon>Agaricomycetes</taxon>
        <taxon>Agaricomycetidae</taxon>
        <taxon>Agaricales</taxon>
        <taxon>Agaricineae</taxon>
        <taxon>Strophariaceae</taxon>
        <taxon>Pholiota</taxon>
    </lineage>
</organism>